<proteinExistence type="predicted"/>
<dbReference type="EMBL" id="BK015217">
    <property type="protein sequence ID" value="DAD96477.1"/>
    <property type="molecule type" value="Genomic_DNA"/>
</dbReference>
<organism evidence="1">
    <name type="scientific">Myoviridae sp. ctj3P51</name>
    <dbReference type="NCBI Taxonomy" id="2826687"/>
    <lineage>
        <taxon>Viruses</taxon>
        <taxon>Duplodnaviria</taxon>
        <taxon>Heunggongvirae</taxon>
        <taxon>Uroviricota</taxon>
        <taxon>Caudoviricetes</taxon>
    </lineage>
</organism>
<protein>
    <submittedName>
        <fullName evidence="1">Uncharacterized protein</fullName>
    </submittedName>
</protein>
<name>A0A8S5NNT2_9CAUD</name>
<sequence length="405" mass="44571">MDIKLTSKSKTLSTEHTYVPEDITVTAELQDKDVTPISTPQTVTAEPGYAGLGEVRIAGVPNCIEQIIREATNDAKSVSYNTASGATIEYPTKVVIYKDSTMGEIKTAGWPTQLSLPILPGKYVSMETNADNDALEVKVDDTALALDFYKVNKTSTRSVPAYSPTKGIIDIPCSFSNIRNSLVQRGLNGEANFNWILTNEWKKSDSGDTLIFGDVVRQLNYGSLIVTKTASNTGTLVAGEIAYLQKLPQYQIQYNKQTYYRMDPVNAPDDTLNYIHIDSVLDDRMEHNLMACKCFSVNVSSREWKVIDLTIRTYTHNIKLFDSASNTTIRFMAPSLRSTIYSTTSDAAEILANIGDEVMCVAQTGSGAVKAGILSVSFASSAFEVQTDTTHSYTFDQLSITDYVY</sequence>
<reference evidence="1" key="1">
    <citation type="journal article" date="2021" name="Proc. Natl. Acad. Sci. U.S.A.">
        <title>A Catalog of Tens of Thousands of Viruses from Human Metagenomes Reveals Hidden Associations with Chronic Diseases.</title>
        <authorList>
            <person name="Tisza M.J."/>
            <person name="Buck C.B."/>
        </authorList>
    </citation>
    <scope>NUCLEOTIDE SEQUENCE</scope>
    <source>
        <strain evidence="1">Ctj3P51</strain>
    </source>
</reference>
<evidence type="ECO:0000313" key="1">
    <source>
        <dbReference type="EMBL" id="DAD96477.1"/>
    </source>
</evidence>
<accession>A0A8S5NNT2</accession>